<name>A0A1R3WK88_9RHOB</name>
<dbReference type="RefSeq" id="WP_076647281.1">
    <property type="nucleotide sequence ID" value="NZ_FTPS01000001.1"/>
</dbReference>
<dbReference type="PANTHER" id="PTHR21058:SF0">
    <property type="entry name" value="6,7-DIMETHYL-8-RIBITYLLUMAZINE SYNTHASE"/>
    <property type="match status" value="1"/>
</dbReference>
<accession>A0A1R3WK88</accession>
<dbReference type="Proteomes" id="UP000192455">
    <property type="component" value="Unassembled WGS sequence"/>
</dbReference>
<evidence type="ECO:0000313" key="9">
    <source>
        <dbReference type="Proteomes" id="UP000192455"/>
    </source>
</evidence>
<dbReference type="NCBIfam" id="TIGR00114">
    <property type="entry name" value="lumazine-synth"/>
    <property type="match status" value="1"/>
</dbReference>
<dbReference type="UniPathway" id="UPA00275">
    <property type="reaction ID" value="UER00404"/>
</dbReference>
<evidence type="ECO:0000256" key="6">
    <source>
        <dbReference type="ARBA" id="ARBA00048785"/>
    </source>
</evidence>
<feature type="binding site" evidence="7">
    <location>
        <begin position="83"/>
        <end position="85"/>
    </location>
    <ligand>
        <name>5-amino-6-(D-ribitylamino)uracil</name>
        <dbReference type="ChEBI" id="CHEBI:15934"/>
    </ligand>
</feature>
<sequence>MAVSETHHVLARPVFDAPVKLLIVVAPYYKDIADKLVAGARAEIEAAGGAWDLVEVPGALEVPTAIAIAERLSNFDGYVALGCVIRGETTHYETVCNDSSRALQLMGLQGACIGNGILTVENREQAVVRADADGQNKGGGAAAAALHLIALTRRWGTARKGVGFRPGVGEEIRLAGTGKEPGTA</sequence>
<gene>
    <name evidence="7" type="primary">ribH</name>
    <name evidence="8" type="ORF">SAMN05421849_0645</name>
</gene>
<dbReference type="EMBL" id="FTPS01000001">
    <property type="protein sequence ID" value="SIT77013.1"/>
    <property type="molecule type" value="Genomic_DNA"/>
</dbReference>
<feature type="active site" description="Proton donor" evidence="7">
    <location>
        <position position="91"/>
    </location>
</feature>
<dbReference type="AlphaFoldDB" id="A0A1R3WK88"/>
<reference evidence="8 9" key="1">
    <citation type="submission" date="2017-01" db="EMBL/GenBank/DDBJ databases">
        <authorList>
            <person name="Mah S.A."/>
            <person name="Swanson W.J."/>
            <person name="Moy G.W."/>
            <person name="Vacquier V.D."/>
        </authorList>
    </citation>
    <scope>NUCLEOTIDE SEQUENCE [LARGE SCALE GENOMIC DNA]</scope>
    <source>
        <strain evidence="8 9">DSM 21219</strain>
    </source>
</reference>
<dbReference type="CDD" id="cd09209">
    <property type="entry name" value="Lumazine_synthase-I"/>
    <property type="match status" value="1"/>
</dbReference>
<dbReference type="PANTHER" id="PTHR21058">
    <property type="entry name" value="6,7-DIMETHYL-8-RIBITYLLUMAZINE SYNTHASE DMRL SYNTHASE LUMAZINE SYNTHASE"/>
    <property type="match status" value="1"/>
</dbReference>
<comment type="catalytic activity">
    <reaction evidence="6 7">
        <text>(2S)-2-hydroxy-3-oxobutyl phosphate + 5-amino-6-(D-ribitylamino)uracil = 6,7-dimethyl-8-(1-D-ribityl)lumazine + phosphate + 2 H2O + H(+)</text>
        <dbReference type="Rhea" id="RHEA:26152"/>
        <dbReference type="ChEBI" id="CHEBI:15377"/>
        <dbReference type="ChEBI" id="CHEBI:15378"/>
        <dbReference type="ChEBI" id="CHEBI:15934"/>
        <dbReference type="ChEBI" id="CHEBI:43474"/>
        <dbReference type="ChEBI" id="CHEBI:58201"/>
        <dbReference type="ChEBI" id="CHEBI:58830"/>
        <dbReference type="EC" id="2.5.1.78"/>
    </reaction>
</comment>
<keyword evidence="9" id="KW-1185">Reference proteome</keyword>
<protein>
    <recommendedName>
        <fullName evidence="3 7">6,7-dimethyl-8-ribityllumazine synthase</fullName>
        <shortName evidence="7">DMRL synthase</shortName>
        <shortName evidence="7">LS</shortName>
        <shortName evidence="7">Lumazine synthase</shortName>
        <ecNumber evidence="3 7">2.5.1.78</ecNumber>
    </recommendedName>
</protein>
<evidence type="ECO:0000256" key="2">
    <source>
        <dbReference type="ARBA" id="ARBA00007424"/>
    </source>
</evidence>
<comment type="similarity">
    <text evidence="2 7">Belongs to the DMRL synthase family.</text>
</comment>
<keyword evidence="5 7" id="KW-0808">Transferase</keyword>
<comment type="function">
    <text evidence="7">Catalyzes the formation of 6,7-dimethyl-8-ribityllumazine by condensation of 5-amino-6-(D-ribitylamino)uracil with 3,4-dihydroxy-2-butanone 4-phosphate. This is the penultimate step in the biosynthesis of riboflavin.</text>
</comment>
<dbReference type="InterPro" id="IPR034964">
    <property type="entry name" value="LS"/>
</dbReference>
<evidence type="ECO:0000313" key="8">
    <source>
        <dbReference type="EMBL" id="SIT77013.1"/>
    </source>
</evidence>
<dbReference type="EC" id="2.5.1.78" evidence="3 7"/>
<dbReference type="Pfam" id="PF00885">
    <property type="entry name" value="DMRL_synthase"/>
    <property type="match status" value="1"/>
</dbReference>
<proteinExistence type="inferred from homology"/>
<dbReference type="SUPFAM" id="SSF52121">
    <property type="entry name" value="Lumazine synthase"/>
    <property type="match status" value="1"/>
</dbReference>
<evidence type="ECO:0000256" key="4">
    <source>
        <dbReference type="ARBA" id="ARBA00022619"/>
    </source>
</evidence>
<dbReference type="HAMAP" id="MF_00178">
    <property type="entry name" value="Lumazine_synth"/>
    <property type="match status" value="1"/>
</dbReference>
<dbReference type="Gene3D" id="3.40.50.960">
    <property type="entry name" value="Lumazine/riboflavin synthase"/>
    <property type="match status" value="1"/>
</dbReference>
<feature type="binding site" evidence="7">
    <location>
        <begin position="88"/>
        <end position="89"/>
    </location>
    <ligand>
        <name>(2S)-2-hydroxy-3-oxobutyl phosphate</name>
        <dbReference type="ChEBI" id="CHEBI:58830"/>
    </ligand>
</feature>
<keyword evidence="4 7" id="KW-0686">Riboflavin biosynthesis</keyword>
<feature type="binding site" evidence="7">
    <location>
        <position position="115"/>
    </location>
    <ligand>
        <name>5-amino-6-(D-ribitylamino)uracil</name>
        <dbReference type="ChEBI" id="CHEBI:15934"/>
    </ligand>
</feature>
<dbReference type="GO" id="GO:0009231">
    <property type="term" value="P:riboflavin biosynthetic process"/>
    <property type="evidence" value="ECO:0007669"/>
    <property type="project" value="UniProtKB-UniRule"/>
</dbReference>
<dbReference type="InterPro" id="IPR002180">
    <property type="entry name" value="LS/RS"/>
</dbReference>
<evidence type="ECO:0000256" key="7">
    <source>
        <dbReference type="HAMAP-Rule" id="MF_00178"/>
    </source>
</evidence>
<dbReference type="GO" id="GO:0009349">
    <property type="term" value="C:riboflavin synthase complex"/>
    <property type="evidence" value="ECO:0007669"/>
    <property type="project" value="UniProtKB-UniRule"/>
</dbReference>
<comment type="pathway">
    <text evidence="1 7">Cofactor biosynthesis; riboflavin biosynthesis; riboflavin from 2-hydroxy-3-oxobutyl phosphate and 5-amino-6-(D-ribitylamino)uracil: step 1/2.</text>
</comment>
<dbReference type="OrthoDB" id="9809709at2"/>
<dbReference type="STRING" id="515897.SAMN05421849_0645"/>
<feature type="binding site" evidence="7">
    <location>
        <position position="28"/>
    </location>
    <ligand>
        <name>5-amino-6-(D-ribitylamino)uracil</name>
        <dbReference type="ChEBI" id="CHEBI:15934"/>
    </ligand>
</feature>
<dbReference type="GO" id="GO:0000906">
    <property type="term" value="F:6,7-dimethyl-8-ribityllumazine synthase activity"/>
    <property type="evidence" value="ECO:0007669"/>
    <property type="project" value="UniProtKB-UniRule"/>
</dbReference>
<dbReference type="NCBIfam" id="NF000814">
    <property type="entry name" value="PRK00061.2-2"/>
    <property type="match status" value="1"/>
</dbReference>
<evidence type="ECO:0000256" key="5">
    <source>
        <dbReference type="ARBA" id="ARBA00022679"/>
    </source>
</evidence>
<evidence type="ECO:0000256" key="1">
    <source>
        <dbReference type="ARBA" id="ARBA00004917"/>
    </source>
</evidence>
<dbReference type="GO" id="GO:0005829">
    <property type="term" value="C:cytosol"/>
    <property type="evidence" value="ECO:0007669"/>
    <property type="project" value="TreeGrafter"/>
</dbReference>
<organism evidence="8 9">
    <name type="scientific">Pontibaca methylaminivorans</name>
    <dbReference type="NCBI Taxonomy" id="515897"/>
    <lineage>
        <taxon>Bacteria</taxon>
        <taxon>Pseudomonadati</taxon>
        <taxon>Pseudomonadota</taxon>
        <taxon>Alphaproteobacteria</taxon>
        <taxon>Rhodobacterales</taxon>
        <taxon>Roseobacteraceae</taxon>
        <taxon>Pontibaca</taxon>
    </lineage>
</organism>
<feature type="binding site" evidence="7">
    <location>
        <begin position="59"/>
        <end position="61"/>
    </location>
    <ligand>
        <name>5-amino-6-(D-ribitylamino)uracil</name>
        <dbReference type="ChEBI" id="CHEBI:15934"/>
    </ligand>
</feature>
<feature type="binding site" evidence="7">
    <location>
        <position position="129"/>
    </location>
    <ligand>
        <name>(2S)-2-hydroxy-3-oxobutyl phosphate</name>
        <dbReference type="ChEBI" id="CHEBI:58830"/>
    </ligand>
</feature>
<dbReference type="InterPro" id="IPR036467">
    <property type="entry name" value="LS/RS_sf"/>
</dbReference>
<evidence type="ECO:0000256" key="3">
    <source>
        <dbReference type="ARBA" id="ARBA00012664"/>
    </source>
</evidence>